<dbReference type="EMBL" id="JAGILA010000005">
    <property type="protein sequence ID" value="MBP2237387.1"/>
    <property type="molecule type" value="Genomic_DNA"/>
</dbReference>
<comment type="caution">
    <text evidence="2">The sequence shown here is derived from an EMBL/GenBank/DDBJ whole genome shotgun (WGS) entry which is preliminary data.</text>
</comment>
<organism evidence="2 3">
    <name type="scientific">Sinorhizobium kostiense</name>
    <dbReference type="NCBI Taxonomy" id="76747"/>
    <lineage>
        <taxon>Bacteria</taxon>
        <taxon>Pseudomonadati</taxon>
        <taxon>Pseudomonadota</taxon>
        <taxon>Alphaproteobacteria</taxon>
        <taxon>Hyphomicrobiales</taxon>
        <taxon>Rhizobiaceae</taxon>
        <taxon>Sinorhizobium/Ensifer group</taxon>
        <taxon>Sinorhizobium</taxon>
    </lineage>
</organism>
<dbReference type="InterPro" id="IPR036388">
    <property type="entry name" value="WH-like_DNA-bd_sf"/>
</dbReference>
<dbReference type="Pfam" id="PF01047">
    <property type="entry name" value="MarR"/>
    <property type="match status" value="1"/>
</dbReference>
<dbReference type="PROSITE" id="PS50995">
    <property type="entry name" value="HTH_MARR_2"/>
    <property type="match status" value="1"/>
</dbReference>
<reference evidence="2 3" key="1">
    <citation type="submission" date="2021-03" db="EMBL/GenBank/DDBJ databases">
        <title>Genomic Encyclopedia of Type Strains, Phase IV (KMG-IV): sequencing the most valuable type-strain genomes for metagenomic binning, comparative biology and taxonomic classification.</title>
        <authorList>
            <person name="Goeker M."/>
        </authorList>
    </citation>
    <scope>NUCLEOTIDE SEQUENCE [LARGE SCALE GENOMIC DNA]</scope>
    <source>
        <strain evidence="2 3">DSM 13372</strain>
    </source>
</reference>
<keyword evidence="3" id="KW-1185">Reference proteome</keyword>
<evidence type="ECO:0000259" key="1">
    <source>
        <dbReference type="PROSITE" id="PS50995"/>
    </source>
</evidence>
<feature type="domain" description="HTH marR-type" evidence="1">
    <location>
        <begin position="17"/>
        <end position="148"/>
    </location>
</feature>
<dbReference type="InterPro" id="IPR000835">
    <property type="entry name" value="HTH_MarR-typ"/>
</dbReference>
<dbReference type="InterPro" id="IPR036390">
    <property type="entry name" value="WH_DNA-bd_sf"/>
</dbReference>
<dbReference type="PRINTS" id="PR00598">
    <property type="entry name" value="HTHMARR"/>
</dbReference>
<keyword evidence="2" id="KW-0238">DNA-binding</keyword>
<dbReference type="SUPFAM" id="SSF46785">
    <property type="entry name" value="Winged helix' DNA-binding domain"/>
    <property type="match status" value="1"/>
</dbReference>
<dbReference type="PANTHER" id="PTHR33164:SF105">
    <property type="entry name" value="TRANSCRIPTIONAL REPRESSOR PROTEIN-RELATED"/>
    <property type="match status" value="1"/>
</dbReference>
<dbReference type="RefSeq" id="WP_209603429.1">
    <property type="nucleotide sequence ID" value="NZ_JAGILA010000005.1"/>
</dbReference>
<dbReference type="GO" id="GO:0003677">
    <property type="term" value="F:DNA binding"/>
    <property type="evidence" value="ECO:0007669"/>
    <property type="project" value="UniProtKB-KW"/>
</dbReference>
<proteinExistence type="predicted"/>
<protein>
    <submittedName>
        <fullName evidence="2">DNA-binding MarR family transcriptional regulator</fullName>
    </submittedName>
</protein>
<sequence>MSKSPLIPFTTTLLVRDTCLCLHVQRAARALARRFDEALRSLDITNGQFSLMMSLNRPEPPTISAVASVLAMDRTTLTAALKPLERRGLIEIFADPGDRRLRRIRLTPDGERLLAEALPIWKETHEILDSQFGEGGSDRLRADLLALI</sequence>
<gene>
    <name evidence="2" type="ORF">J2Z31_003905</name>
</gene>
<name>A0ABS4R3B8_9HYPH</name>
<evidence type="ECO:0000313" key="3">
    <source>
        <dbReference type="Proteomes" id="UP000730739"/>
    </source>
</evidence>
<dbReference type="Proteomes" id="UP000730739">
    <property type="component" value="Unassembled WGS sequence"/>
</dbReference>
<dbReference type="SMART" id="SM00347">
    <property type="entry name" value="HTH_MARR"/>
    <property type="match status" value="1"/>
</dbReference>
<dbReference type="PANTHER" id="PTHR33164">
    <property type="entry name" value="TRANSCRIPTIONAL REGULATOR, MARR FAMILY"/>
    <property type="match status" value="1"/>
</dbReference>
<dbReference type="Gene3D" id="1.10.10.10">
    <property type="entry name" value="Winged helix-like DNA-binding domain superfamily/Winged helix DNA-binding domain"/>
    <property type="match status" value="1"/>
</dbReference>
<accession>A0ABS4R3B8</accession>
<evidence type="ECO:0000313" key="2">
    <source>
        <dbReference type="EMBL" id="MBP2237387.1"/>
    </source>
</evidence>
<dbReference type="InterPro" id="IPR039422">
    <property type="entry name" value="MarR/SlyA-like"/>
</dbReference>